<dbReference type="PANTHER" id="PTHR12483">
    <property type="entry name" value="SOLUTE CARRIER FAMILY 31 COPPER TRANSPORTERS"/>
    <property type="match status" value="1"/>
</dbReference>
<evidence type="ECO:0000256" key="5">
    <source>
        <dbReference type="RuleBase" id="RU367022"/>
    </source>
</evidence>
<dbReference type="Pfam" id="PF04145">
    <property type="entry name" value="Ctr"/>
    <property type="match status" value="1"/>
</dbReference>
<keyword evidence="4 5" id="KW-0472">Membrane</keyword>
<keyword evidence="7" id="KW-1185">Reference proteome</keyword>
<evidence type="ECO:0000313" key="7">
    <source>
        <dbReference type="Proteomes" id="UP000807306"/>
    </source>
</evidence>
<evidence type="ECO:0000256" key="1">
    <source>
        <dbReference type="ARBA" id="ARBA00004141"/>
    </source>
</evidence>
<gene>
    <name evidence="6" type="ORF">CPB83DRAFT_898561</name>
</gene>
<evidence type="ECO:0000313" key="6">
    <source>
        <dbReference type="EMBL" id="KAF9523694.1"/>
    </source>
</evidence>
<evidence type="ECO:0000256" key="4">
    <source>
        <dbReference type="ARBA" id="ARBA00023136"/>
    </source>
</evidence>
<keyword evidence="2 5" id="KW-0812">Transmembrane</keyword>
<keyword evidence="5" id="KW-0186">Copper</keyword>
<dbReference type="EMBL" id="MU157912">
    <property type="protein sequence ID" value="KAF9523694.1"/>
    <property type="molecule type" value="Genomic_DNA"/>
</dbReference>
<dbReference type="Proteomes" id="UP000807306">
    <property type="component" value="Unassembled WGS sequence"/>
</dbReference>
<dbReference type="OrthoDB" id="73901at2759"/>
<comment type="similarity">
    <text evidence="5">Belongs to the copper transporter (Ctr) (TC 1.A.56) family. SLC31A subfamily.</text>
</comment>
<comment type="caution">
    <text evidence="6">The sequence shown here is derived from an EMBL/GenBank/DDBJ whole genome shotgun (WGS) entry which is preliminary data.</text>
</comment>
<dbReference type="PANTHER" id="PTHR12483:SF27">
    <property type="entry name" value="COPPER TRANSPORT PROTEIN CTR1"/>
    <property type="match status" value="1"/>
</dbReference>
<name>A0A9P6E712_9AGAR</name>
<keyword evidence="3 5" id="KW-1133">Transmembrane helix</keyword>
<dbReference type="InterPro" id="IPR007274">
    <property type="entry name" value="Cop_transporter"/>
</dbReference>
<feature type="transmembrane region" description="Helical" evidence="5">
    <location>
        <begin position="34"/>
        <end position="55"/>
    </location>
</feature>
<organism evidence="6 7">
    <name type="scientific">Crepidotus variabilis</name>
    <dbReference type="NCBI Taxonomy" id="179855"/>
    <lineage>
        <taxon>Eukaryota</taxon>
        <taxon>Fungi</taxon>
        <taxon>Dikarya</taxon>
        <taxon>Basidiomycota</taxon>
        <taxon>Agaricomycotina</taxon>
        <taxon>Agaricomycetes</taxon>
        <taxon>Agaricomycetidae</taxon>
        <taxon>Agaricales</taxon>
        <taxon>Agaricineae</taxon>
        <taxon>Crepidotaceae</taxon>
        <taxon>Crepidotus</taxon>
    </lineage>
</organism>
<comment type="subcellular location">
    <subcellularLocation>
        <location evidence="1 5">Membrane</location>
        <topology evidence="1 5">Multi-pass membrane protein</topology>
    </subcellularLocation>
</comment>
<keyword evidence="5" id="KW-0187">Copper transport</keyword>
<proteinExistence type="inferred from homology"/>
<reference evidence="6" key="1">
    <citation type="submission" date="2020-11" db="EMBL/GenBank/DDBJ databases">
        <authorList>
            <consortium name="DOE Joint Genome Institute"/>
            <person name="Ahrendt S."/>
            <person name="Riley R."/>
            <person name="Andreopoulos W."/>
            <person name="Labutti K."/>
            <person name="Pangilinan J."/>
            <person name="Ruiz-Duenas F.J."/>
            <person name="Barrasa J.M."/>
            <person name="Sanchez-Garcia M."/>
            <person name="Camarero S."/>
            <person name="Miyauchi S."/>
            <person name="Serrano A."/>
            <person name="Linde D."/>
            <person name="Babiker R."/>
            <person name="Drula E."/>
            <person name="Ayuso-Fernandez I."/>
            <person name="Pacheco R."/>
            <person name="Padilla G."/>
            <person name="Ferreira P."/>
            <person name="Barriuso J."/>
            <person name="Kellner H."/>
            <person name="Castanera R."/>
            <person name="Alfaro M."/>
            <person name="Ramirez L."/>
            <person name="Pisabarro A.G."/>
            <person name="Kuo A."/>
            <person name="Tritt A."/>
            <person name="Lipzen A."/>
            <person name="He G."/>
            <person name="Yan M."/>
            <person name="Ng V."/>
            <person name="Cullen D."/>
            <person name="Martin F."/>
            <person name="Rosso M.-N."/>
            <person name="Henrissat B."/>
            <person name="Hibbett D."/>
            <person name="Martinez A.T."/>
            <person name="Grigoriev I.V."/>
        </authorList>
    </citation>
    <scope>NUCLEOTIDE SEQUENCE</scope>
    <source>
        <strain evidence="6">CBS 506.95</strain>
    </source>
</reference>
<protein>
    <recommendedName>
        <fullName evidence="5">Copper transport protein</fullName>
    </recommendedName>
</protein>
<evidence type="ECO:0000256" key="2">
    <source>
        <dbReference type="ARBA" id="ARBA00022692"/>
    </source>
</evidence>
<evidence type="ECO:0000256" key="3">
    <source>
        <dbReference type="ARBA" id="ARBA00022989"/>
    </source>
</evidence>
<dbReference type="AlphaFoldDB" id="A0A9P6E712"/>
<accession>A0A9P6E712</accession>
<dbReference type="GO" id="GO:0005886">
    <property type="term" value="C:plasma membrane"/>
    <property type="evidence" value="ECO:0007669"/>
    <property type="project" value="TreeGrafter"/>
</dbReference>
<keyword evidence="5" id="KW-0813">Transport</keyword>
<sequence length="144" mass="15354">MDGMDMGGAPAMAQGHMIPYLHLKAGVTLFFDGWVPQTSSSVVGACFGLFLVGIVDRLLAATRSSAENFWSGGIARLSSHGRAIYAALPDKRIGNFERSQTPLSILAAARRTFSPPSTPTNDLVRGSIHVIQATLGFAFMLIVM</sequence>
<dbReference type="GO" id="GO:0005375">
    <property type="term" value="F:copper ion transmembrane transporter activity"/>
    <property type="evidence" value="ECO:0007669"/>
    <property type="project" value="UniProtKB-UniRule"/>
</dbReference>
<keyword evidence="5" id="KW-0406">Ion transport</keyword>